<dbReference type="InterPro" id="IPR027417">
    <property type="entry name" value="P-loop_NTPase"/>
</dbReference>
<keyword evidence="1 3" id="KW-0547">Nucleotide-binding</keyword>
<reference evidence="4" key="2">
    <citation type="submission" date="2025-09" db="UniProtKB">
        <authorList>
            <consortium name="Ensembl"/>
        </authorList>
    </citation>
    <scope>IDENTIFICATION</scope>
</reference>
<keyword evidence="2 3" id="KW-0342">GTP-binding</keyword>
<dbReference type="Pfam" id="PF00025">
    <property type="entry name" value="Arf"/>
    <property type="match status" value="1"/>
</dbReference>
<evidence type="ECO:0000313" key="5">
    <source>
        <dbReference type="Proteomes" id="UP000261520"/>
    </source>
</evidence>
<dbReference type="SMART" id="SM00177">
    <property type="entry name" value="ARF"/>
    <property type="match status" value="1"/>
</dbReference>
<dbReference type="GO" id="GO:0005525">
    <property type="term" value="F:GTP binding"/>
    <property type="evidence" value="ECO:0007669"/>
    <property type="project" value="UniProtKB-KW"/>
</dbReference>
<sequence length="103" mass="11704">MHVQLINDSVSKADLCGGQYRQGAIVEAREELHQLVAEDELRNAMLLVFANKQDLPDAMTTMEITEVLDLHNLHKWFVQSTCAPRGHGLFEGLQWLSTELQKM</sequence>
<dbReference type="SUPFAM" id="SSF52540">
    <property type="entry name" value="P-loop containing nucleoside triphosphate hydrolases"/>
    <property type="match status" value="1"/>
</dbReference>
<dbReference type="Proteomes" id="UP000261520">
    <property type="component" value="Unplaced"/>
</dbReference>
<reference evidence="4" key="1">
    <citation type="submission" date="2025-08" db="UniProtKB">
        <authorList>
            <consortium name="Ensembl"/>
        </authorList>
    </citation>
    <scope>IDENTIFICATION</scope>
</reference>
<dbReference type="PANTHER" id="PTHR11711">
    <property type="entry name" value="ADP RIBOSYLATION FACTOR-RELATED"/>
    <property type="match status" value="1"/>
</dbReference>
<proteinExistence type="predicted"/>
<organism evidence="4 5">
    <name type="scientific">Periophthalmus magnuspinnatus</name>
    <dbReference type="NCBI Taxonomy" id="409849"/>
    <lineage>
        <taxon>Eukaryota</taxon>
        <taxon>Metazoa</taxon>
        <taxon>Chordata</taxon>
        <taxon>Craniata</taxon>
        <taxon>Vertebrata</taxon>
        <taxon>Euteleostomi</taxon>
        <taxon>Actinopterygii</taxon>
        <taxon>Neopterygii</taxon>
        <taxon>Teleostei</taxon>
        <taxon>Neoteleostei</taxon>
        <taxon>Acanthomorphata</taxon>
        <taxon>Gobiaria</taxon>
        <taxon>Gobiiformes</taxon>
        <taxon>Gobioidei</taxon>
        <taxon>Gobiidae</taxon>
        <taxon>Oxudercinae</taxon>
        <taxon>Periophthalmus</taxon>
    </lineage>
</organism>
<keyword evidence="5" id="KW-1185">Reference proteome</keyword>
<dbReference type="GO" id="GO:0003924">
    <property type="term" value="F:GTPase activity"/>
    <property type="evidence" value="ECO:0007669"/>
    <property type="project" value="InterPro"/>
</dbReference>
<dbReference type="AlphaFoldDB" id="A0A3B3Z890"/>
<evidence type="ECO:0000256" key="1">
    <source>
        <dbReference type="ARBA" id="ARBA00022741"/>
    </source>
</evidence>
<protein>
    <recommendedName>
        <fullName evidence="6">ADP-ribosylation factor 5</fullName>
    </recommendedName>
</protein>
<feature type="binding site" evidence="3">
    <location>
        <begin position="51"/>
        <end position="54"/>
    </location>
    <ligand>
        <name>GTP</name>
        <dbReference type="ChEBI" id="CHEBI:37565"/>
    </ligand>
</feature>
<dbReference type="InterPro" id="IPR024156">
    <property type="entry name" value="Small_GTPase_ARF"/>
</dbReference>
<evidence type="ECO:0008006" key="6">
    <source>
        <dbReference type="Google" id="ProtNLM"/>
    </source>
</evidence>
<accession>A0A3B3Z890</accession>
<dbReference type="STRING" id="409849.ENSPMGP00000000759"/>
<evidence type="ECO:0000256" key="3">
    <source>
        <dbReference type="PIRSR" id="PIRSR606689-1"/>
    </source>
</evidence>
<dbReference type="Ensembl" id="ENSPMGT00000000799.1">
    <property type="protein sequence ID" value="ENSPMGP00000000759.1"/>
    <property type="gene ID" value="ENSPMGG00000000705.1"/>
</dbReference>
<evidence type="ECO:0000313" key="4">
    <source>
        <dbReference type="Ensembl" id="ENSPMGP00000000759.1"/>
    </source>
</evidence>
<dbReference type="Gene3D" id="3.40.50.300">
    <property type="entry name" value="P-loop containing nucleotide triphosphate hydrolases"/>
    <property type="match status" value="1"/>
</dbReference>
<name>A0A3B3Z890_9GOBI</name>
<evidence type="ECO:0000256" key="2">
    <source>
        <dbReference type="ARBA" id="ARBA00023134"/>
    </source>
</evidence>
<dbReference type="InterPro" id="IPR006689">
    <property type="entry name" value="Small_GTPase_ARF/SAR"/>
</dbReference>